<evidence type="ECO:0000313" key="2">
    <source>
        <dbReference type="Proteomes" id="UP000032160"/>
    </source>
</evidence>
<proteinExistence type="predicted"/>
<dbReference type="AlphaFoldDB" id="X5M6W9"/>
<dbReference type="KEGG" id="pect:BN1012_Phect599"/>
<dbReference type="EMBL" id="HG966617">
    <property type="protein sequence ID" value="CDO58813.1"/>
    <property type="molecule type" value="Genomic_DNA"/>
</dbReference>
<reference evidence="1 2" key="1">
    <citation type="journal article" date="2014" name="Front. Genet.">
        <title>Genome and metabolic network of "Candidatus Phaeomarinobacter ectocarpi" Ec32, a new candidate genus of Alphaproteobacteria frequently associated with brown algae.</title>
        <authorList>
            <person name="Dittami S.M."/>
            <person name="Barbeyron T."/>
            <person name="Boyen C."/>
            <person name="Cambefort J."/>
            <person name="Collet G."/>
            <person name="Delage L."/>
            <person name="Gobet A."/>
            <person name="Groisillier A."/>
            <person name="Leblanc C."/>
            <person name="Michel G."/>
            <person name="Scornet D."/>
            <person name="Siegel A."/>
            <person name="Tapia J.E."/>
            <person name="Tonon T."/>
        </authorList>
    </citation>
    <scope>NUCLEOTIDE SEQUENCE [LARGE SCALE GENOMIC DNA]</scope>
    <source>
        <strain evidence="1 2">Ec32</strain>
    </source>
</reference>
<protein>
    <recommendedName>
        <fullName evidence="3">AMP nucleosidase</fullName>
    </recommendedName>
</protein>
<evidence type="ECO:0000313" key="1">
    <source>
        <dbReference type="EMBL" id="CDO58813.1"/>
    </source>
</evidence>
<keyword evidence="2" id="KW-1185">Reference proteome</keyword>
<dbReference type="STRING" id="1458461.BN1012_Phect599"/>
<organism evidence="1 2">
    <name type="scientific">Candidatus Phaeomarinibacter ectocarpi</name>
    <dbReference type="NCBI Taxonomy" id="1458461"/>
    <lineage>
        <taxon>Bacteria</taxon>
        <taxon>Pseudomonadati</taxon>
        <taxon>Pseudomonadota</taxon>
        <taxon>Alphaproteobacteria</taxon>
        <taxon>Hyphomicrobiales</taxon>
        <taxon>Parvibaculaceae</taxon>
        <taxon>Candidatus Phaeomarinibacter</taxon>
    </lineage>
</organism>
<name>X5M6W9_9HYPH</name>
<dbReference type="RefSeq" id="WP_043949668.1">
    <property type="nucleotide sequence ID" value="NZ_HG966617.1"/>
</dbReference>
<gene>
    <name evidence="1" type="ORF">BN1012_Phect599</name>
</gene>
<dbReference type="Proteomes" id="UP000032160">
    <property type="component" value="Chromosome I"/>
</dbReference>
<dbReference type="HOGENOM" id="CLU_2664292_0_0_5"/>
<sequence>MSDENLPDRITVLAKEFTPAAMEFHRRHMAEKGYRLDGGITPRQFQVTDGLGDPDILFDGDMYYAATFVKSTVDD</sequence>
<dbReference type="OrthoDB" id="7631363at2"/>
<evidence type="ECO:0008006" key="3">
    <source>
        <dbReference type="Google" id="ProtNLM"/>
    </source>
</evidence>
<accession>X5M6W9</accession>